<gene>
    <name evidence="2" type="ORF">I3842_07G057900</name>
</gene>
<keyword evidence="1" id="KW-0472">Membrane</keyword>
<protein>
    <recommendedName>
        <fullName evidence="4">Transmembrane protein</fullName>
    </recommendedName>
</protein>
<dbReference type="EMBL" id="CM031831">
    <property type="protein sequence ID" value="KAG6702879.1"/>
    <property type="molecule type" value="Genomic_DNA"/>
</dbReference>
<sequence length="64" mass="7489">MRFPSLKTPNRSRKNSFSQFVYGLDPRAVVFIPGYVFLSLFLLFCLLILPFFSFCALAIRVYFI</sequence>
<organism evidence="2 3">
    <name type="scientific">Carya illinoinensis</name>
    <name type="common">Pecan</name>
    <dbReference type="NCBI Taxonomy" id="32201"/>
    <lineage>
        <taxon>Eukaryota</taxon>
        <taxon>Viridiplantae</taxon>
        <taxon>Streptophyta</taxon>
        <taxon>Embryophyta</taxon>
        <taxon>Tracheophyta</taxon>
        <taxon>Spermatophyta</taxon>
        <taxon>Magnoliopsida</taxon>
        <taxon>eudicotyledons</taxon>
        <taxon>Gunneridae</taxon>
        <taxon>Pentapetalae</taxon>
        <taxon>rosids</taxon>
        <taxon>fabids</taxon>
        <taxon>Fagales</taxon>
        <taxon>Juglandaceae</taxon>
        <taxon>Carya</taxon>
    </lineage>
</organism>
<dbReference type="AlphaFoldDB" id="A0A922JG00"/>
<evidence type="ECO:0000313" key="3">
    <source>
        <dbReference type="Proteomes" id="UP000811246"/>
    </source>
</evidence>
<proteinExistence type="predicted"/>
<keyword evidence="1" id="KW-1133">Transmembrane helix</keyword>
<dbReference type="Proteomes" id="UP000811246">
    <property type="component" value="Chromosome 7"/>
</dbReference>
<evidence type="ECO:0000256" key="1">
    <source>
        <dbReference type="SAM" id="Phobius"/>
    </source>
</evidence>
<keyword evidence="1" id="KW-0812">Transmembrane</keyword>
<name>A0A922JG00_CARIL</name>
<accession>A0A922JG00</accession>
<feature type="transmembrane region" description="Helical" evidence="1">
    <location>
        <begin position="35"/>
        <end position="63"/>
    </location>
</feature>
<comment type="caution">
    <text evidence="2">The sequence shown here is derived from an EMBL/GenBank/DDBJ whole genome shotgun (WGS) entry which is preliminary data.</text>
</comment>
<reference evidence="2" key="1">
    <citation type="submission" date="2021-01" db="EMBL/GenBank/DDBJ databases">
        <authorList>
            <person name="Lovell J.T."/>
            <person name="Bentley N."/>
            <person name="Bhattarai G."/>
            <person name="Jenkins J.W."/>
            <person name="Sreedasyam A."/>
            <person name="Alarcon Y."/>
            <person name="Bock C."/>
            <person name="Boston L."/>
            <person name="Carlson J."/>
            <person name="Cervantes K."/>
            <person name="Clermont K."/>
            <person name="Krom N."/>
            <person name="Kubenka K."/>
            <person name="Mamidi S."/>
            <person name="Mattison C."/>
            <person name="Monteros M."/>
            <person name="Pisani C."/>
            <person name="Plott C."/>
            <person name="Rajasekar S."/>
            <person name="Rhein H.S."/>
            <person name="Rohla C."/>
            <person name="Song M."/>
            <person name="Hilaire R.S."/>
            <person name="Shu S."/>
            <person name="Wells L."/>
            <person name="Wang X."/>
            <person name="Webber J."/>
            <person name="Heerema R.J."/>
            <person name="Klein P."/>
            <person name="Conner P."/>
            <person name="Grauke L."/>
            <person name="Grimwood J."/>
            <person name="Schmutz J."/>
            <person name="Randall J.J."/>
        </authorList>
    </citation>
    <scope>NUCLEOTIDE SEQUENCE</scope>
    <source>
        <tissue evidence="2">Leaf</tissue>
    </source>
</reference>
<evidence type="ECO:0008006" key="4">
    <source>
        <dbReference type="Google" id="ProtNLM"/>
    </source>
</evidence>
<evidence type="ECO:0000313" key="2">
    <source>
        <dbReference type="EMBL" id="KAG6702879.1"/>
    </source>
</evidence>